<evidence type="ECO:0000313" key="2">
    <source>
        <dbReference type="Proteomes" id="UP001207468"/>
    </source>
</evidence>
<organism evidence="1 2">
    <name type="scientific">Russula earlei</name>
    <dbReference type="NCBI Taxonomy" id="71964"/>
    <lineage>
        <taxon>Eukaryota</taxon>
        <taxon>Fungi</taxon>
        <taxon>Dikarya</taxon>
        <taxon>Basidiomycota</taxon>
        <taxon>Agaricomycotina</taxon>
        <taxon>Agaricomycetes</taxon>
        <taxon>Russulales</taxon>
        <taxon>Russulaceae</taxon>
        <taxon>Russula</taxon>
    </lineage>
</organism>
<accession>A0ACC0TRH3</accession>
<evidence type="ECO:0000313" key="1">
    <source>
        <dbReference type="EMBL" id="KAI9430567.1"/>
    </source>
</evidence>
<dbReference type="EMBL" id="JAGFNK010001554">
    <property type="protein sequence ID" value="KAI9430567.1"/>
    <property type="molecule type" value="Genomic_DNA"/>
</dbReference>
<dbReference type="Proteomes" id="UP001207468">
    <property type="component" value="Unassembled WGS sequence"/>
</dbReference>
<feature type="non-terminal residue" evidence="1">
    <location>
        <position position="305"/>
    </location>
</feature>
<reference evidence="1" key="1">
    <citation type="submission" date="2021-03" db="EMBL/GenBank/DDBJ databases">
        <title>Evolutionary priming and transition to the ectomycorrhizal habit in an iconic lineage of mushroom-forming fungi: is preadaptation a requirement?</title>
        <authorList>
            <consortium name="DOE Joint Genome Institute"/>
            <person name="Looney B.P."/>
            <person name="Miyauchi S."/>
            <person name="Morin E."/>
            <person name="Drula E."/>
            <person name="Courty P.E."/>
            <person name="Chicoki N."/>
            <person name="Fauchery L."/>
            <person name="Kohler A."/>
            <person name="Kuo A."/>
            <person name="LaButti K."/>
            <person name="Pangilinan J."/>
            <person name="Lipzen A."/>
            <person name="Riley R."/>
            <person name="Andreopoulos W."/>
            <person name="He G."/>
            <person name="Johnson J."/>
            <person name="Barry K.W."/>
            <person name="Grigoriev I.V."/>
            <person name="Nagy L."/>
            <person name="Hibbett D."/>
            <person name="Henrissat B."/>
            <person name="Matheny P.B."/>
            <person name="Labbe J."/>
            <person name="Martin A.F."/>
        </authorList>
    </citation>
    <scope>NUCLEOTIDE SEQUENCE</scope>
    <source>
        <strain evidence="1">BPL698</strain>
    </source>
</reference>
<comment type="caution">
    <text evidence="1">The sequence shown here is derived from an EMBL/GenBank/DDBJ whole genome shotgun (WGS) entry which is preliminary data.</text>
</comment>
<sequence length="305" mass="32912">MKQLKYFFFLPVSIILISVSCTRDTDLAEQSGNWIVRASLGGPARYKAVSFVLYDTAYVATGYDGTYKYNDTWAFYPDANNAYGAWQQKASIPAPPPASGSGKLGRSNAVGFAITLTSGLMKGYLATGLDGDANRMKDTWEYDPKADSWAQKLDFPEKPDPNGNANGRYDASAFGIGAKGYLTCGFNGNPLSDLWIFDPTGTLGTWTQGTNFPGFKRSGAVAFVYNNLGYLATGQNNTSTASVNDFWSYDPNGAAGGLWTKLKDIANTSTDSYDDDYTDIVRSGAVAFVMNNASTPKAYITTGQN</sequence>
<proteinExistence type="predicted"/>
<gene>
    <name evidence="1" type="ORF">F5148DRAFT_1155174</name>
</gene>
<name>A0ACC0TRH3_9AGAM</name>
<keyword evidence="2" id="KW-1185">Reference proteome</keyword>
<protein>
    <submittedName>
        <fullName evidence="1">Uncharacterized protein</fullName>
    </submittedName>
</protein>